<evidence type="ECO:0000256" key="1">
    <source>
        <dbReference type="SAM" id="MobiDB-lite"/>
    </source>
</evidence>
<evidence type="ECO:0000313" key="3">
    <source>
        <dbReference type="Proteomes" id="UP000730161"/>
    </source>
</evidence>
<feature type="compositionally biased region" description="Polar residues" evidence="1">
    <location>
        <begin position="28"/>
        <end position="37"/>
    </location>
</feature>
<dbReference type="AlphaFoldDB" id="A0A8J7WAL9"/>
<comment type="caution">
    <text evidence="2">The sequence shown here is derived from an EMBL/GenBank/DDBJ whole genome shotgun (WGS) entry which is preliminary data.</text>
</comment>
<sequence length="95" mass="10675">MTNGSMNADAIRSRYFFLTSVMQQTSPSFSESMTISRSPGVKPARSRTSFGRTIWPRASMVTIPSTEQEQGLSLSVQDEHASSIFIDDHLWWTTI</sequence>
<organism evidence="2 3">
    <name type="scientific">Methanocalculus chunghsingensis</name>
    <dbReference type="NCBI Taxonomy" id="156457"/>
    <lineage>
        <taxon>Archaea</taxon>
        <taxon>Methanobacteriati</taxon>
        <taxon>Methanobacteriota</taxon>
        <taxon>Stenosarchaea group</taxon>
        <taxon>Methanomicrobia</taxon>
        <taxon>Methanomicrobiales</taxon>
        <taxon>Methanocalculaceae</taxon>
        <taxon>Methanocalculus</taxon>
    </lineage>
</organism>
<evidence type="ECO:0000313" key="2">
    <source>
        <dbReference type="EMBL" id="MBR1369365.1"/>
    </source>
</evidence>
<proteinExistence type="predicted"/>
<name>A0A8J7WAL9_9EURY</name>
<protein>
    <submittedName>
        <fullName evidence="2">Uncharacterized protein</fullName>
    </submittedName>
</protein>
<keyword evidence="3" id="KW-1185">Reference proteome</keyword>
<gene>
    <name evidence="2" type="ORF">RJ53_07600</name>
</gene>
<feature type="region of interest" description="Disordered" evidence="1">
    <location>
        <begin position="28"/>
        <end position="48"/>
    </location>
</feature>
<dbReference type="EMBL" id="JWHL01000012">
    <property type="protein sequence ID" value="MBR1369365.1"/>
    <property type="molecule type" value="Genomic_DNA"/>
</dbReference>
<accession>A0A8J7WAL9</accession>
<reference evidence="2" key="1">
    <citation type="submission" date="2014-12" db="EMBL/GenBank/DDBJ databases">
        <authorList>
            <person name="Huang H.-H."/>
            <person name="Chen S.-C."/>
            <person name="Lai M.-C."/>
        </authorList>
    </citation>
    <scope>NUCLEOTIDE SEQUENCE</scope>
    <source>
        <strain evidence="2">K1F9705b</strain>
    </source>
</reference>
<dbReference type="Proteomes" id="UP000730161">
    <property type="component" value="Unassembled WGS sequence"/>
</dbReference>